<dbReference type="EMBL" id="LLXJ01003992">
    <property type="protein sequence ID" value="PKB96292.1"/>
    <property type="molecule type" value="Genomic_DNA"/>
</dbReference>
<dbReference type="AlphaFoldDB" id="A0A2N0NNZ1"/>
<evidence type="ECO:0000313" key="2">
    <source>
        <dbReference type="EMBL" id="PKB96292.1"/>
    </source>
</evidence>
<organism evidence="2 3">
    <name type="scientific">Rhizophagus irregularis</name>
    <dbReference type="NCBI Taxonomy" id="588596"/>
    <lineage>
        <taxon>Eukaryota</taxon>
        <taxon>Fungi</taxon>
        <taxon>Fungi incertae sedis</taxon>
        <taxon>Mucoromycota</taxon>
        <taxon>Glomeromycotina</taxon>
        <taxon>Glomeromycetes</taxon>
        <taxon>Glomerales</taxon>
        <taxon>Glomeraceae</taxon>
        <taxon>Rhizophagus</taxon>
    </lineage>
</organism>
<reference evidence="2 3" key="2">
    <citation type="submission" date="2017-09" db="EMBL/GenBank/DDBJ databases">
        <title>Extensive intraspecific genome diversity in a model arbuscular mycorrhizal fungus.</title>
        <authorList>
            <person name="Chen E.C."/>
            <person name="Morin E."/>
            <person name="Beaudet D."/>
            <person name="Noel J."/>
            <person name="Ndikumana S."/>
            <person name="Charron P."/>
            <person name="St-Onge C."/>
            <person name="Giorgi J."/>
            <person name="Grigoriev I.V."/>
            <person name="Roux C."/>
            <person name="Martin F.M."/>
            <person name="Corradi N."/>
        </authorList>
    </citation>
    <scope>NUCLEOTIDE SEQUENCE [LARGE SCALE GENOMIC DNA]</scope>
    <source>
        <strain evidence="2 3">A5</strain>
    </source>
</reference>
<reference evidence="2 3" key="1">
    <citation type="submission" date="2016-04" db="EMBL/GenBank/DDBJ databases">
        <title>Genome analyses suggest a sexual origin of heterokaryosis in a supposedly ancient asexual fungus.</title>
        <authorList>
            <person name="Ropars J."/>
            <person name="Sedzielewska K."/>
            <person name="Noel J."/>
            <person name="Charron P."/>
            <person name="Farinelli L."/>
            <person name="Marton T."/>
            <person name="Kruger M."/>
            <person name="Pelin A."/>
            <person name="Brachmann A."/>
            <person name="Corradi N."/>
        </authorList>
    </citation>
    <scope>NUCLEOTIDE SEQUENCE [LARGE SCALE GENOMIC DNA]</scope>
    <source>
        <strain evidence="2 3">A5</strain>
    </source>
</reference>
<proteinExistence type="predicted"/>
<name>A0A2N0NNZ1_9GLOM</name>
<protein>
    <recommendedName>
        <fullName evidence="1">MACPF domain-containing protein</fullName>
    </recommendedName>
</protein>
<evidence type="ECO:0000313" key="3">
    <source>
        <dbReference type="Proteomes" id="UP000232722"/>
    </source>
</evidence>
<sequence>MFLVNKFLGLNNKIISIVINEDEGNQRAIKLDTYTTLDSVRKQLASDIKMYDNMLFIGPQGAIINEQTIYLKDVLTGENQNILKIKKPKGFDRKELIDIFKLEYGLTISKDGTKHFENAFKDLEMNISNGHFYSEQESYKYNHQELYLKNIVSSLGAILPWSTVPSISAGIFTSYEQKDQDGHSIDSSTKCSVNYYVKLRIDIAKISPTDALKQSVNTALSSTDPYKGLQEITEKFGEYVVLGIEIGGKEIKIDNLSMVSQQKTDTSMLDTNINLSTNIIGKVSTGVVLRSDTTLDSSSHIESSYSNVFGGDKGRYEKGDFAGWRNSLDDFKSMAIISYKSIEPIFNVLESDMIQEIIKIIMGKKILHAGRIRLIDMTFSSVGAYQHELILPSKLSYLEPKECKIFASVSNLDDKSYDVFNIKITYVKNKIYFLLHVITHDTNNELNKREKRYQLEVGWLLIDYPKSLIDESKYSIDDTEIGESKVEEILQNKVSCFLTIPAYRGPENNISSIATGIFYHEKSSLKLFGYDVKFQEQSKIDQIDPNFKIEHCSIQLTSESGQPIAGLKVKKDSLFNFKKSASSRDIIRYENPPWVNENIKFYSLFIDEKHLGFATHNSKSIVFKCIYENRNVGEEIQISYFHICPKSSKSYKFFGKTKILVEDFED</sequence>
<dbReference type="VEuPathDB" id="FungiDB:RhiirFUN_008213"/>
<feature type="domain" description="MACPF" evidence="1">
    <location>
        <begin position="184"/>
        <end position="350"/>
    </location>
</feature>
<dbReference type="VEuPathDB" id="FungiDB:RhiirA1_446543"/>
<dbReference type="Proteomes" id="UP000232722">
    <property type="component" value="Unassembled WGS sequence"/>
</dbReference>
<dbReference type="VEuPathDB" id="FungiDB:FUN_007826"/>
<comment type="caution">
    <text evidence="2">The sequence shown here is derived from an EMBL/GenBank/DDBJ whole genome shotgun (WGS) entry which is preliminary data.</text>
</comment>
<evidence type="ECO:0000259" key="1">
    <source>
        <dbReference type="Pfam" id="PF01823"/>
    </source>
</evidence>
<dbReference type="InterPro" id="IPR020864">
    <property type="entry name" value="MACPF"/>
</dbReference>
<accession>A0A2N0NNZ1</accession>
<gene>
    <name evidence="2" type="ORF">RhiirA5_435080</name>
</gene>
<dbReference type="Pfam" id="PF01823">
    <property type="entry name" value="MACPF"/>
    <property type="match status" value="1"/>
</dbReference>